<dbReference type="Proteomes" id="UP000620124">
    <property type="component" value="Unassembled WGS sequence"/>
</dbReference>
<protein>
    <recommendedName>
        <fullName evidence="1">F-box domain-containing protein</fullName>
    </recommendedName>
</protein>
<sequence length="494" mass="55142">MDYANETLLLKRSAPQETLKESGSCSTFDLPYELTSKIFRSCLPSRRRVRPHRNRAPLQLAQVCARWRAVALATPQLWTSVFLKFCDRDAYDGMPMLFGAPDAQSTKDNTAAILDLWLTRAAGHPLSISLICSRHTSLPPNLLTTMAKYSAWWGRLELAIPMADFLEFNESAGPFPSLRSLSLQITDHHRPRWNVDPNLHVNTFHNSPSLRTLQLLDRYDIVLSPEKLLTLPRNLTALQISRCQPGTYTSTVDLVQVFAHFPDLLHFGTSSSWPRTIVLPKQTPPLRSLISHGLVVGLFEISSLEHLQFSLGADISCTRLMTFVARSGCHLTSLALQLFHVSNEALGPCLAAVPSLTRLELLLAVAGEGASSAARCELLHQADLLPRLHTLIITDTARRPLYASFVTLLRARPTLARAEMYMWSPHAEVRARMPPPSPSILEHFAALADGGLNVRVTTSTFAWPLHAEDDEPFDDFDDDIFGSHLMRPQSFSPF</sequence>
<dbReference type="Pfam" id="PF12937">
    <property type="entry name" value="F-box-like"/>
    <property type="match status" value="1"/>
</dbReference>
<gene>
    <name evidence="2" type="ORF">MVEN_01965300</name>
</gene>
<keyword evidence="3" id="KW-1185">Reference proteome</keyword>
<comment type="caution">
    <text evidence="2">The sequence shown here is derived from an EMBL/GenBank/DDBJ whole genome shotgun (WGS) entry which is preliminary data.</text>
</comment>
<dbReference type="EMBL" id="JACAZI010000019">
    <property type="protein sequence ID" value="KAF7340451.1"/>
    <property type="molecule type" value="Genomic_DNA"/>
</dbReference>
<dbReference type="OrthoDB" id="2269034at2759"/>
<organism evidence="2 3">
    <name type="scientific">Mycena venus</name>
    <dbReference type="NCBI Taxonomy" id="2733690"/>
    <lineage>
        <taxon>Eukaryota</taxon>
        <taxon>Fungi</taxon>
        <taxon>Dikarya</taxon>
        <taxon>Basidiomycota</taxon>
        <taxon>Agaricomycotina</taxon>
        <taxon>Agaricomycetes</taxon>
        <taxon>Agaricomycetidae</taxon>
        <taxon>Agaricales</taxon>
        <taxon>Marasmiineae</taxon>
        <taxon>Mycenaceae</taxon>
        <taxon>Mycena</taxon>
    </lineage>
</organism>
<name>A0A8H7CLG6_9AGAR</name>
<accession>A0A8H7CLG6</accession>
<dbReference type="SUPFAM" id="SSF52047">
    <property type="entry name" value="RNI-like"/>
    <property type="match status" value="1"/>
</dbReference>
<dbReference type="AlphaFoldDB" id="A0A8H7CLG6"/>
<evidence type="ECO:0000313" key="2">
    <source>
        <dbReference type="EMBL" id="KAF7340451.1"/>
    </source>
</evidence>
<dbReference type="Gene3D" id="3.80.10.10">
    <property type="entry name" value="Ribonuclease Inhibitor"/>
    <property type="match status" value="1"/>
</dbReference>
<proteinExistence type="predicted"/>
<dbReference type="InterPro" id="IPR032675">
    <property type="entry name" value="LRR_dom_sf"/>
</dbReference>
<dbReference type="Gene3D" id="1.20.1280.50">
    <property type="match status" value="1"/>
</dbReference>
<reference evidence="2" key="1">
    <citation type="submission" date="2020-05" db="EMBL/GenBank/DDBJ databases">
        <title>Mycena genomes resolve the evolution of fungal bioluminescence.</title>
        <authorList>
            <person name="Tsai I.J."/>
        </authorList>
    </citation>
    <scope>NUCLEOTIDE SEQUENCE</scope>
    <source>
        <strain evidence="2">CCC161011</strain>
    </source>
</reference>
<dbReference type="InterPro" id="IPR036047">
    <property type="entry name" value="F-box-like_dom_sf"/>
</dbReference>
<evidence type="ECO:0000313" key="3">
    <source>
        <dbReference type="Proteomes" id="UP000620124"/>
    </source>
</evidence>
<feature type="domain" description="F-box" evidence="1">
    <location>
        <begin position="29"/>
        <end position="83"/>
    </location>
</feature>
<dbReference type="SUPFAM" id="SSF81383">
    <property type="entry name" value="F-box domain"/>
    <property type="match status" value="1"/>
</dbReference>
<dbReference type="InterPro" id="IPR001810">
    <property type="entry name" value="F-box_dom"/>
</dbReference>
<evidence type="ECO:0000259" key="1">
    <source>
        <dbReference type="Pfam" id="PF12937"/>
    </source>
</evidence>